<dbReference type="EMBL" id="BK016031">
    <property type="protein sequence ID" value="DAF90528.1"/>
    <property type="molecule type" value="Genomic_DNA"/>
</dbReference>
<proteinExistence type="predicted"/>
<protein>
    <submittedName>
        <fullName evidence="1">Uncharacterized protein</fullName>
    </submittedName>
</protein>
<reference evidence="1" key="1">
    <citation type="journal article" date="2021" name="Proc. Natl. Acad. Sci. U.S.A.">
        <title>A Catalog of Tens of Thousands of Viruses from Human Metagenomes Reveals Hidden Associations with Chronic Diseases.</title>
        <authorList>
            <person name="Tisza M.J."/>
            <person name="Buck C.B."/>
        </authorList>
    </citation>
    <scope>NUCLEOTIDE SEQUENCE</scope>
    <source>
        <strain evidence="1">Ctdet19</strain>
    </source>
</reference>
<organism evidence="1">
    <name type="scientific">Podoviridae sp. ctdet19</name>
    <dbReference type="NCBI Taxonomy" id="2825262"/>
    <lineage>
        <taxon>Viruses</taxon>
        <taxon>Duplodnaviria</taxon>
        <taxon>Heunggongvirae</taxon>
        <taxon>Uroviricota</taxon>
        <taxon>Caudoviricetes</taxon>
    </lineage>
</organism>
<sequence length="53" mass="6366">MNNFSKFFDEVVKASMRMREAQEHGDRNIVAYYEGRLDAYRFILTNDMLDTKK</sequence>
<name>A0A8S5U7T2_9CAUD</name>
<accession>A0A8S5U7T2</accession>
<evidence type="ECO:0000313" key="1">
    <source>
        <dbReference type="EMBL" id="DAF90528.1"/>
    </source>
</evidence>